<dbReference type="PANTHER" id="PTHR24208">
    <property type="entry name" value="LIM/HOMEOBOX PROTEIN LHX"/>
    <property type="match status" value="1"/>
</dbReference>
<feature type="DNA-binding region" description="Homeobox" evidence="9">
    <location>
        <begin position="152"/>
        <end position="211"/>
    </location>
</feature>
<dbReference type="Gene3D" id="1.10.10.60">
    <property type="entry name" value="Homeodomain-like"/>
    <property type="match status" value="1"/>
</dbReference>
<protein>
    <submittedName>
        <fullName evidence="14">LIM homeobox 6b</fullName>
    </submittedName>
</protein>
<evidence type="ECO:0000256" key="7">
    <source>
        <dbReference type="ARBA" id="ARBA00023155"/>
    </source>
</evidence>
<sequence>THSSLSPESSICAQCTLEIRDKYLLKVNNLTWHVKCLQCSVCRIALHQHSTCYIRNQEVFCKLDYESTFGIRCAWCDHQINTCDWVRRARSYTFHLACFVCFSCKRQLSTGEEFGLVDSRVLCRMHYGSVVSEHNGTSLETVLLSDCLSKPFKRARTAFTTEQLQLMQMQFTQDNNPDAQTLQKLARMTGLSRRVIQVWFQNCRARQKKHPVTTPLLHELHLLAFSRPEGAQQVSPQPPLPYIPYSSHYIPATLYASILRKHQKYFEMVKKFC</sequence>
<dbReference type="Gene3D" id="2.10.110.10">
    <property type="entry name" value="Cysteine Rich Protein"/>
    <property type="match status" value="2"/>
</dbReference>
<accession>A0A4W4DNK5</accession>
<dbReference type="PROSITE" id="PS00478">
    <property type="entry name" value="LIM_DOMAIN_1"/>
    <property type="match status" value="2"/>
</dbReference>
<evidence type="ECO:0000256" key="6">
    <source>
        <dbReference type="ARBA" id="ARBA00023125"/>
    </source>
</evidence>
<dbReference type="OMA" id="DFGRHIN"/>
<proteinExistence type="predicted"/>
<dbReference type="PROSITE" id="PS50071">
    <property type="entry name" value="HOMEOBOX_2"/>
    <property type="match status" value="1"/>
</dbReference>
<dbReference type="FunFam" id="1.10.10.60:FF:000050">
    <property type="entry name" value="LIM homeobox 6"/>
    <property type="match status" value="1"/>
</dbReference>
<dbReference type="SMART" id="SM00132">
    <property type="entry name" value="LIM"/>
    <property type="match status" value="2"/>
</dbReference>
<name>A0A4W4DNK5_ELEEL</name>
<dbReference type="GO" id="GO:0046872">
    <property type="term" value="F:metal ion binding"/>
    <property type="evidence" value="ECO:0007669"/>
    <property type="project" value="UniProtKB-KW"/>
</dbReference>
<reference evidence="14" key="5">
    <citation type="submission" date="2025-09" db="UniProtKB">
        <authorList>
            <consortium name="Ensembl"/>
        </authorList>
    </citation>
    <scope>IDENTIFICATION</scope>
</reference>
<dbReference type="PANTHER" id="PTHR24208:SF121">
    <property type="entry name" value="LIM_HOMEOBOX PROTEIN LHX6"/>
    <property type="match status" value="1"/>
</dbReference>
<dbReference type="SUPFAM" id="SSF46689">
    <property type="entry name" value="Homeodomain-like"/>
    <property type="match status" value="1"/>
</dbReference>
<evidence type="ECO:0000313" key="15">
    <source>
        <dbReference type="Proteomes" id="UP000314983"/>
    </source>
</evidence>
<evidence type="ECO:0000259" key="12">
    <source>
        <dbReference type="PROSITE" id="PS50023"/>
    </source>
</evidence>
<evidence type="ECO:0000259" key="13">
    <source>
        <dbReference type="PROSITE" id="PS50071"/>
    </source>
</evidence>
<dbReference type="PROSITE" id="PS50023">
    <property type="entry name" value="LIM_DOMAIN_2"/>
    <property type="match status" value="2"/>
</dbReference>
<evidence type="ECO:0000256" key="4">
    <source>
        <dbReference type="ARBA" id="ARBA00022833"/>
    </source>
</evidence>
<dbReference type="GO" id="GO:0005634">
    <property type="term" value="C:nucleus"/>
    <property type="evidence" value="ECO:0007669"/>
    <property type="project" value="UniProtKB-SubCell"/>
</dbReference>
<feature type="domain" description="Homeobox" evidence="13">
    <location>
        <begin position="150"/>
        <end position="210"/>
    </location>
</feature>
<keyword evidence="5 10" id="KW-0440">LIM domain</keyword>
<feature type="domain" description="LIM zinc-binding" evidence="12">
    <location>
        <begin position="72"/>
        <end position="133"/>
    </location>
</feature>
<keyword evidence="2 10" id="KW-0479">Metal-binding</keyword>
<evidence type="ECO:0000256" key="8">
    <source>
        <dbReference type="ARBA" id="ARBA00023242"/>
    </source>
</evidence>
<reference evidence="15" key="2">
    <citation type="journal article" date="2017" name="Sci. Adv.">
        <title>A tail of two voltages: Proteomic comparison of the three electric organs of the electric eel.</title>
        <authorList>
            <person name="Traeger L.L."/>
            <person name="Sabat G."/>
            <person name="Barrett-Wilt G.A."/>
            <person name="Wells G.B."/>
            <person name="Sussman M.R."/>
        </authorList>
    </citation>
    <scope>NUCLEOTIDE SEQUENCE [LARGE SCALE GENOMIC DNA]</scope>
</reference>
<dbReference type="InterPro" id="IPR050453">
    <property type="entry name" value="LIM_Homeobox_TF"/>
</dbReference>
<evidence type="ECO:0000256" key="3">
    <source>
        <dbReference type="ARBA" id="ARBA00022737"/>
    </source>
</evidence>
<dbReference type="PROSITE" id="PS00027">
    <property type="entry name" value="HOMEOBOX_1"/>
    <property type="match status" value="1"/>
</dbReference>
<keyword evidence="4 10" id="KW-0862">Zinc</keyword>
<dbReference type="CDD" id="cd00086">
    <property type="entry name" value="homeodomain"/>
    <property type="match status" value="1"/>
</dbReference>
<evidence type="ECO:0000256" key="5">
    <source>
        <dbReference type="ARBA" id="ARBA00023038"/>
    </source>
</evidence>
<keyword evidence="15" id="KW-1185">Reference proteome</keyword>
<dbReference type="Proteomes" id="UP000314983">
    <property type="component" value="Chromosome 9"/>
</dbReference>
<organism evidence="14 15">
    <name type="scientific">Electrophorus electricus</name>
    <name type="common">Electric eel</name>
    <name type="synonym">Gymnotus electricus</name>
    <dbReference type="NCBI Taxonomy" id="8005"/>
    <lineage>
        <taxon>Eukaryota</taxon>
        <taxon>Metazoa</taxon>
        <taxon>Chordata</taxon>
        <taxon>Craniata</taxon>
        <taxon>Vertebrata</taxon>
        <taxon>Euteleostomi</taxon>
        <taxon>Actinopterygii</taxon>
        <taxon>Neopterygii</taxon>
        <taxon>Teleostei</taxon>
        <taxon>Ostariophysi</taxon>
        <taxon>Gymnotiformes</taxon>
        <taxon>Gymnotoidei</taxon>
        <taxon>Gymnotidae</taxon>
        <taxon>Electrophorus</taxon>
    </lineage>
</organism>
<dbReference type="FunFam" id="2.10.110.10:FF:000031">
    <property type="entry name" value="LIM homeobox 6, isoform CRA_b"/>
    <property type="match status" value="1"/>
</dbReference>
<evidence type="ECO:0000256" key="10">
    <source>
        <dbReference type="PROSITE-ProRule" id="PRU00125"/>
    </source>
</evidence>
<dbReference type="STRING" id="8005.ENSEEEP00000000397"/>
<feature type="domain" description="LIM zinc-binding" evidence="12">
    <location>
        <begin position="10"/>
        <end position="71"/>
    </location>
</feature>
<keyword evidence="6 9" id="KW-0238">DNA-binding</keyword>
<evidence type="ECO:0000256" key="9">
    <source>
        <dbReference type="PROSITE-ProRule" id="PRU00108"/>
    </source>
</evidence>
<keyword evidence="8 9" id="KW-0539">Nucleus</keyword>
<dbReference type="GO" id="GO:0000981">
    <property type="term" value="F:DNA-binding transcription factor activity, RNA polymerase II-specific"/>
    <property type="evidence" value="ECO:0007669"/>
    <property type="project" value="InterPro"/>
</dbReference>
<evidence type="ECO:0000256" key="1">
    <source>
        <dbReference type="ARBA" id="ARBA00004123"/>
    </source>
</evidence>
<reference evidence="15" key="1">
    <citation type="journal article" date="2014" name="Science">
        <title>Nonhuman genetics. Genomic basis for the convergent evolution of electric organs.</title>
        <authorList>
            <person name="Gallant J.R."/>
            <person name="Traeger L.L."/>
            <person name="Volkening J.D."/>
            <person name="Moffett H."/>
            <person name="Chen P.H."/>
            <person name="Novina C.D."/>
            <person name="Phillips G.N.Jr."/>
            <person name="Anand R."/>
            <person name="Wells G.B."/>
            <person name="Pinch M."/>
            <person name="Guth R."/>
            <person name="Unguez G.A."/>
            <person name="Albert J.S."/>
            <person name="Zakon H.H."/>
            <person name="Samanta M.P."/>
            <person name="Sussman M.R."/>
        </authorList>
    </citation>
    <scope>NUCLEOTIDE SEQUENCE [LARGE SCALE GENOMIC DNA]</scope>
</reference>
<dbReference type="Pfam" id="PF00046">
    <property type="entry name" value="Homeodomain"/>
    <property type="match status" value="1"/>
</dbReference>
<reference evidence="14" key="3">
    <citation type="submission" date="2020-05" db="EMBL/GenBank/DDBJ databases">
        <title>Electrophorus electricus (electric eel) genome, fEleEle1, primary haplotype.</title>
        <authorList>
            <person name="Myers G."/>
            <person name="Meyer A."/>
            <person name="Fedrigo O."/>
            <person name="Formenti G."/>
            <person name="Rhie A."/>
            <person name="Tracey A."/>
            <person name="Sims Y."/>
            <person name="Jarvis E.D."/>
        </authorList>
    </citation>
    <scope>NUCLEOTIDE SEQUENCE [LARGE SCALE GENOMIC DNA]</scope>
</reference>
<keyword evidence="3" id="KW-0677">Repeat</keyword>
<dbReference type="SUPFAM" id="SSF57716">
    <property type="entry name" value="Glucocorticoid receptor-like (DNA-binding domain)"/>
    <property type="match status" value="2"/>
</dbReference>
<dbReference type="AlphaFoldDB" id="A0A4W4DNK5"/>
<evidence type="ECO:0000256" key="11">
    <source>
        <dbReference type="RuleBase" id="RU000682"/>
    </source>
</evidence>
<dbReference type="Ensembl" id="ENSEEET00000000405.2">
    <property type="protein sequence ID" value="ENSEEEP00000000397.2"/>
    <property type="gene ID" value="ENSEEEG00000000288.2"/>
</dbReference>
<comment type="subcellular location">
    <subcellularLocation>
        <location evidence="1 9 11">Nucleus</location>
    </subcellularLocation>
</comment>
<reference evidence="14" key="4">
    <citation type="submission" date="2025-08" db="UniProtKB">
        <authorList>
            <consortium name="Ensembl"/>
        </authorList>
    </citation>
    <scope>IDENTIFICATION</scope>
</reference>
<dbReference type="InterPro" id="IPR017970">
    <property type="entry name" value="Homeobox_CS"/>
</dbReference>
<evidence type="ECO:0000256" key="2">
    <source>
        <dbReference type="ARBA" id="ARBA00022723"/>
    </source>
</evidence>
<dbReference type="InterPro" id="IPR009057">
    <property type="entry name" value="Homeodomain-like_sf"/>
</dbReference>
<dbReference type="GeneTree" id="ENSGT00940000156868"/>
<dbReference type="Pfam" id="PF00412">
    <property type="entry name" value="LIM"/>
    <property type="match status" value="2"/>
</dbReference>
<dbReference type="GO" id="GO:0021884">
    <property type="term" value="P:forebrain neuron development"/>
    <property type="evidence" value="ECO:0007669"/>
    <property type="project" value="TreeGrafter"/>
</dbReference>
<dbReference type="GO" id="GO:0000977">
    <property type="term" value="F:RNA polymerase II transcription regulatory region sequence-specific DNA binding"/>
    <property type="evidence" value="ECO:0007669"/>
    <property type="project" value="TreeGrafter"/>
</dbReference>
<evidence type="ECO:0000313" key="14">
    <source>
        <dbReference type="Ensembl" id="ENSEEEP00000000397.2"/>
    </source>
</evidence>
<dbReference type="SMART" id="SM00389">
    <property type="entry name" value="HOX"/>
    <property type="match status" value="1"/>
</dbReference>
<dbReference type="InterPro" id="IPR001356">
    <property type="entry name" value="HD"/>
</dbReference>
<keyword evidence="7 9" id="KW-0371">Homeobox</keyword>
<dbReference type="InterPro" id="IPR001781">
    <property type="entry name" value="Znf_LIM"/>
</dbReference>